<evidence type="ECO:0000313" key="6">
    <source>
        <dbReference type="EMBL" id="HIS97047.1"/>
    </source>
</evidence>
<dbReference type="GO" id="GO:0005524">
    <property type="term" value="F:ATP binding"/>
    <property type="evidence" value="ECO:0007669"/>
    <property type="project" value="UniProtKB-KW"/>
</dbReference>
<comment type="caution">
    <text evidence="6">The sequence shown here is derived from an EMBL/GenBank/DDBJ whole genome shotgun (WGS) entry which is preliminary data.</text>
</comment>
<dbReference type="PIRSF" id="PIRSF006806">
    <property type="entry name" value="FTHF_cligase"/>
    <property type="match status" value="1"/>
</dbReference>
<comment type="catalytic activity">
    <reaction evidence="5">
        <text>(6S)-5-formyl-5,6,7,8-tetrahydrofolate + ATP = (6R)-5,10-methenyltetrahydrofolate + ADP + phosphate</text>
        <dbReference type="Rhea" id="RHEA:10488"/>
        <dbReference type="ChEBI" id="CHEBI:30616"/>
        <dbReference type="ChEBI" id="CHEBI:43474"/>
        <dbReference type="ChEBI" id="CHEBI:57455"/>
        <dbReference type="ChEBI" id="CHEBI:57457"/>
        <dbReference type="ChEBI" id="CHEBI:456216"/>
        <dbReference type="EC" id="6.3.3.2"/>
    </reaction>
</comment>
<name>A0A9D1K9B0_9FIRM</name>
<dbReference type="GO" id="GO:0046872">
    <property type="term" value="F:metal ion binding"/>
    <property type="evidence" value="ECO:0007669"/>
    <property type="project" value="UniProtKB-KW"/>
</dbReference>
<evidence type="ECO:0000313" key="7">
    <source>
        <dbReference type="Proteomes" id="UP000886876"/>
    </source>
</evidence>
<feature type="binding site" evidence="4">
    <location>
        <begin position="5"/>
        <end position="9"/>
    </location>
    <ligand>
        <name>ATP</name>
        <dbReference type="ChEBI" id="CHEBI:30616"/>
    </ligand>
</feature>
<keyword evidence="5" id="KW-0460">Magnesium</keyword>
<sequence length="186" mass="20899">MKEEKAALRRSIKELIASLDERYILDSDEGIMRNVLSMPEFQRAGTVFAYLSVDRECDTRRIVERLYKDGRRVALPRSRRGGVMDFALYDGELAEGMFGIPQPPDGAEAAEPGEGDFMLVPALCCDRQGVRLGHGGGYYDRYLAGHSVMTACLCRERLLMEKVPAEWNDFAVNCVITERDIIKTGL</sequence>
<dbReference type="GO" id="GO:0030272">
    <property type="term" value="F:5-formyltetrahydrofolate cyclo-ligase activity"/>
    <property type="evidence" value="ECO:0007669"/>
    <property type="project" value="UniProtKB-EC"/>
</dbReference>
<dbReference type="GO" id="GO:0009396">
    <property type="term" value="P:folic acid-containing compound biosynthetic process"/>
    <property type="evidence" value="ECO:0007669"/>
    <property type="project" value="TreeGrafter"/>
</dbReference>
<dbReference type="InterPro" id="IPR037171">
    <property type="entry name" value="NagB/RpiA_transferase-like"/>
</dbReference>
<feature type="binding site" evidence="4">
    <location>
        <begin position="131"/>
        <end position="139"/>
    </location>
    <ligand>
        <name>ATP</name>
        <dbReference type="ChEBI" id="CHEBI:30616"/>
    </ligand>
</feature>
<dbReference type="NCBIfam" id="TIGR02727">
    <property type="entry name" value="MTHFS_bact"/>
    <property type="match status" value="1"/>
</dbReference>
<organism evidence="6 7">
    <name type="scientific">Candidatus Scatomorpha pullistercoris</name>
    <dbReference type="NCBI Taxonomy" id="2840929"/>
    <lineage>
        <taxon>Bacteria</taxon>
        <taxon>Bacillati</taxon>
        <taxon>Bacillota</taxon>
        <taxon>Clostridia</taxon>
        <taxon>Eubacteriales</taxon>
        <taxon>Candidatus Scatomorpha</taxon>
    </lineage>
</organism>
<evidence type="ECO:0000256" key="4">
    <source>
        <dbReference type="PIRSR" id="PIRSR006806-1"/>
    </source>
</evidence>
<feature type="binding site" evidence="4">
    <location>
        <position position="56"/>
    </location>
    <ligand>
        <name>substrate</name>
    </ligand>
</feature>
<dbReference type="InterPro" id="IPR024185">
    <property type="entry name" value="FTHF_cligase-like_sf"/>
</dbReference>
<evidence type="ECO:0000256" key="1">
    <source>
        <dbReference type="ARBA" id="ARBA00010638"/>
    </source>
</evidence>
<dbReference type="GO" id="GO:0035999">
    <property type="term" value="P:tetrahydrofolate interconversion"/>
    <property type="evidence" value="ECO:0007669"/>
    <property type="project" value="TreeGrafter"/>
</dbReference>
<accession>A0A9D1K9B0</accession>
<evidence type="ECO:0000256" key="2">
    <source>
        <dbReference type="ARBA" id="ARBA00022741"/>
    </source>
</evidence>
<comment type="similarity">
    <text evidence="1 5">Belongs to the 5-formyltetrahydrofolate cyclo-ligase family.</text>
</comment>
<protein>
    <recommendedName>
        <fullName evidence="5">5-formyltetrahydrofolate cyclo-ligase</fullName>
        <ecNumber evidence="5">6.3.3.2</ecNumber>
    </recommendedName>
</protein>
<dbReference type="EC" id="6.3.3.2" evidence="5"/>
<keyword evidence="2 4" id="KW-0547">Nucleotide-binding</keyword>
<feature type="binding site" evidence="4">
    <location>
        <position position="51"/>
    </location>
    <ligand>
        <name>substrate</name>
    </ligand>
</feature>
<keyword evidence="6" id="KW-0436">Ligase</keyword>
<dbReference type="PANTHER" id="PTHR23407">
    <property type="entry name" value="ATPASE INHIBITOR/5-FORMYLTETRAHYDROFOLATE CYCLO-LIGASE"/>
    <property type="match status" value="1"/>
</dbReference>
<evidence type="ECO:0000256" key="5">
    <source>
        <dbReference type="RuleBase" id="RU361279"/>
    </source>
</evidence>
<reference evidence="6" key="1">
    <citation type="submission" date="2020-10" db="EMBL/GenBank/DDBJ databases">
        <authorList>
            <person name="Gilroy R."/>
        </authorList>
    </citation>
    <scope>NUCLEOTIDE SEQUENCE</scope>
    <source>
        <strain evidence="6">ChiHecec3B27-6122</strain>
    </source>
</reference>
<dbReference type="Gene3D" id="3.40.50.10420">
    <property type="entry name" value="NagB/RpiA/CoA transferase-like"/>
    <property type="match status" value="1"/>
</dbReference>
<reference evidence="6" key="2">
    <citation type="journal article" date="2021" name="PeerJ">
        <title>Extensive microbial diversity within the chicken gut microbiome revealed by metagenomics and culture.</title>
        <authorList>
            <person name="Gilroy R."/>
            <person name="Ravi A."/>
            <person name="Getino M."/>
            <person name="Pursley I."/>
            <person name="Horton D.L."/>
            <person name="Alikhan N.F."/>
            <person name="Baker D."/>
            <person name="Gharbi K."/>
            <person name="Hall N."/>
            <person name="Watson M."/>
            <person name="Adriaenssens E.M."/>
            <person name="Foster-Nyarko E."/>
            <person name="Jarju S."/>
            <person name="Secka A."/>
            <person name="Antonio M."/>
            <person name="Oren A."/>
            <person name="Chaudhuri R.R."/>
            <person name="La Ragione R."/>
            <person name="Hildebrand F."/>
            <person name="Pallen M.J."/>
        </authorList>
    </citation>
    <scope>NUCLEOTIDE SEQUENCE</scope>
    <source>
        <strain evidence="6">ChiHecec3B27-6122</strain>
    </source>
</reference>
<dbReference type="SUPFAM" id="SSF100950">
    <property type="entry name" value="NagB/RpiA/CoA transferase-like"/>
    <property type="match status" value="1"/>
</dbReference>
<keyword evidence="5" id="KW-0479">Metal-binding</keyword>
<evidence type="ECO:0000256" key="3">
    <source>
        <dbReference type="ARBA" id="ARBA00022840"/>
    </source>
</evidence>
<dbReference type="Proteomes" id="UP000886876">
    <property type="component" value="Unassembled WGS sequence"/>
</dbReference>
<proteinExistence type="inferred from homology"/>
<keyword evidence="3 4" id="KW-0067">ATP-binding</keyword>
<comment type="cofactor">
    <cofactor evidence="5">
        <name>Mg(2+)</name>
        <dbReference type="ChEBI" id="CHEBI:18420"/>
    </cofactor>
</comment>
<dbReference type="InterPro" id="IPR002698">
    <property type="entry name" value="FTHF_cligase"/>
</dbReference>
<dbReference type="EMBL" id="DVJS01000085">
    <property type="protein sequence ID" value="HIS97047.1"/>
    <property type="molecule type" value="Genomic_DNA"/>
</dbReference>
<dbReference type="AlphaFoldDB" id="A0A9D1K9B0"/>
<dbReference type="PANTHER" id="PTHR23407:SF1">
    <property type="entry name" value="5-FORMYLTETRAHYDROFOLATE CYCLO-LIGASE"/>
    <property type="match status" value="1"/>
</dbReference>
<dbReference type="Pfam" id="PF01812">
    <property type="entry name" value="5-FTHF_cyc-lig"/>
    <property type="match status" value="1"/>
</dbReference>
<gene>
    <name evidence="6" type="ORF">IAD42_03625</name>
</gene>